<dbReference type="AlphaFoldDB" id="A0A914UN25"/>
<evidence type="ECO:0000256" key="6">
    <source>
        <dbReference type="SAM" id="MobiDB-lite"/>
    </source>
</evidence>
<name>A0A914UN25_9BILA</name>
<evidence type="ECO:0000256" key="5">
    <source>
        <dbReference type="RuleBase" id="RU000688"/>
    </source>
</evidence>
<dbReference type="PROSITE" id="PS00237">
    <property type="entry name" value="G_PROTEIN_RECEP_F1_1"/>
    <property type="match status" value="1"/>
</dbReference>
<dbReference type="PANTHER" id="PTHR47323:SF6">
    <property type="entry name" value="G-PROTEIN COUPLED RECEPTORS FAMILY 1 PROFILE DOMAIN-CONTAINING PROTEIN"/>
    <property type="match status" value="1"/>
</dbReference>
<feature type="transmembrane region" description="Helical" evidence="7">
    <location>
        <begin position="131"/>
        <end position="152"/>
    </location>
</feature>
<dbReference type="InterPro" id="IPR053352">
    <property type="entry name" value="FMRFamide_rcpt"/>
</dbReference>
<evidence type="ECO:0000313" key="10">
    <source>
        <dbReference type="WBParaSite" id="PSAMB.scaffold1127size35610.g11154.t1"/>
    </source>
</evidence>
<dbReference type="InterPro" id="IPR017452">
    <property type="entry name" value="GPCR_Rhodpsn_7TM"/>
</dbReference>
<keyword evidence="5" id="KW-0297">G-protein coupled receptor</keyword>
<accession>A0A914UN25</accession>
<evidence type="ECO:0000256" key="3">
    <source>
        <dbReference type="ARBA" id="ARBA00022989"/>
    </source>
</evidence>
<keyword evidence="3 7" id="KW-1133">Transmembrane helix</keyword>
<feature type="transmembrane region" description="Helical" evidence="7">
    <location>
        <begin position="268"/>
        <end position="288"/>
    </location>
</feature>
<dbReference type="CDD" id="cd14978">
    <property type="entry name" value="7tmA_FMRFamide_R-like"/>
    <property type="match status" value="1"/>
</dbReference>
<evidence type="ECO:0000256" key="1">
    <source>
        <dbReference type="ARBA" id="ARBA00004370"/>
    </source>
</evidence>
<evidence type="ECO:0000259" key="8">
    <source>
        <dbReference type="PROSITE" id="PS50262"/>
    </source>
</evidence>
<keyword evidence="4 7" id="KW-0472">Membrane</keyword>
<feature type="transmembrane region" description="Helical" evidence="7">
    <location>
        <begin position="50"/>
        <end position="76"/>
    </location>
</feature>
<feature type="compositionally biased region" description="Polar residues" evidence="6">
    <location>
        <begin position="429"/>
        <end position="439"/>
    </location>
</feature>
<dbReference type="SUPFAM" id="SSF81321">
    <property type="entry name" value="Family A G protein-coupled receptor-like"/>
    <property type="match status" value="1"/>
</dbReference>
<feature type="transmembrane region" description="Helical" evidence="7">
    <location>
        <begin position="213"/>
        <end position="237"/>
    </location>
</feature>
<reference evidence="10" key="1">
    <citation type="submission" date="2022-11" db="UniProtKB">
        <authorList>
            <consortium name="WormBaseParasite"/>
        </authorList>
    </citation>
    <scope>IDENTIFICATION</scope>
</reference>
<feature type="compositionally biased region" description="Polar residues" evidence="6">
    <location>
        <begin position="366"/>
        <end position="376"/>
    </location>
</feature>
<dbReference type="Pfam" id="PF00001">
    <property type="entry name" value="7tm_1"/>
    <property type="match status" value="1"/>
</dbReference>
<dbReference type="Gene3D" id="1.20.1070.10">
    <property type="entry name" value="Rhodopsin 7-helix transmembrane proteins"/>
    <property type="match status" value="1"/>
</dbReference>
<keyword evidence="5" id="KW-0675">Receptor</keyword>
<evidence type="ECO:0000256" key="4">
    <source>
        <dbReference type="ARBA" id="ARBA00023136"/>
    </source>
</evidence>
<keyword evidence="2 5" id="KW-0812">Transmembrane</keyword>
<comment type="similarity">
    <text evidence="5">Belongs to the G-protein coupled receptor 1 family.</text>
</comment>
<dbReference type="PRINTS" id="PR00237">
    <property type="entry name" value="GPCRRHODOPSN"/>
</dbReference>
<dbReference type="PANTHER" id="PTHR47323">
    <property type="entry name" value="FMRFAMIDE PEPTIDE RECEPTOR FAMILY-RELATED"/>
    <property type="match status" value="1"/>
</dbReference>
<feature type="region of interest" description="Disordered" evidence="6">
    <location>
        <begin position="415"/>
        <end position="445"/>
    </location>
</feature>
<dbReference type="WBParaSite" id="PSAMB.scaffold1127size35610.g11154.t1">
    <property type="protein sequence ID" value="PSAMB.scaffold1127size35610.g11154.t1"/>
    <property type="gene ID" value="PSAMB.scaffold1127size35610.g11154"/>
</dbReference>
<feature type="transmembrane region" description="Helical" evidence="7">
    <location>
        <begin position="173"/>
        <end position="193"/>
    </location>
</feature>
<evidence type="ECO:0000256" key="2">
    <source>
        <dbReference type="ARBA" id="ARBA00022692"/>
    </source>
</evidence>
<dbReference type="GO" id="GO:0016020">
    <property type="term" value="C:membrane"/>
    <property type="evidence" value="ECO:0007669"/>
    <property type="project" value="UniProtKB-SubCell"/>
</dbReference>
<dbReference type="PROSITE" id="PS50262">
    <property type="entry name" value="G_PROTEIN_RECEP_F1_2"/>
    <property type="match status" value="1"/>
</dbReference>
<comment type="subcellular location">
    <subcellularLocation>
        <location evidence="1">Membrane</location>
    </subcellularLocation>
</comment>
<dbReference type="Proteomes" id="UP000887566">
    <property type="component" value="Unplaced"/>
</dbReference>
<proteinExistence type="inferred from homology"/>
<dbReference type="GO" id="GO:0004930">
    <property type="term" value="F:G protein-coupled receptor activity"/>
    <property type="evidence" value="ECO:0007669"/>
    <property type="project" value="UniProtKB-KW"/>
</dbReference>
<organism evidence="9 10">
    <name type="scientific">Plectus sambesii</name>
    <dbReference type="NCBI Taxonomy" id="2011161"/>
    <lineage>
        <taxon>Eukaryota</taxon>
        <taxon>Metazoa</taxon>
        <taxon>Ecdysozoa</taxon>
        <taxon>Nematoda</taxon>
        <taxon>Chromadorea</taxon>
        <taxon>Plectida</taxon>
        <taxon>Plectina</taxon>
        <taxon>Plectoidea</taxon>
        <taxon>Plectidae</taxon>
        <taxon>Plectus</taxon>
    </lineage>
</organism>
<evidence type="ECO:0000256" key="7">
    <source>
        <dbReference type="SAM" id="Phobius"/>
    </source>
</evidence>
<evidence type="ECO:0000313" key="9">
    <source>
        <dbReference type="Proteomes" id="UP000887566"/>
    </source>
</evidence>
<feature type="transmembrane region" description="Helical" evidence="7">
    <location>
        <begin position="88"/>
        <end position="111"/>
    </location>
</feature>
<protein>
    <submittedName>
        <fullName evidence="10">G-protein coupled receptors family 1 profile domain-containing protein</fullName>
    </submittedName>
</protein>
<keyword evidence="5" id="KW-0807">Transducer</keyword>
<feature type="domain" description="G-protein coupled receptors family 1 profile" evidence="8">
    <location>
        <begin position="68"/>
        <end position="324"/>
    </location>
</feature>
<dbReference type="InterPro" id="IPR000276">
    <property type="entry name" value="GPCR_Rhodpsn"/>
</dbReference>
<keyword evidence="9" id="KW-1185">Reference proteome</keyword>
<feature type="region of interest" description="Disordered" evidence="6">
    <location>
        <begin position="365"/>
        <end position="390"/>
    </location>
</feature>
<sequence length="480" mass="53944">MAGAAADPTTTGDPNDISTQLLNELLDDETYNVTIDAVASDYGVDIYGKASFICACIMVVLCLVGTVGNSLSLFIFTRSHFRVYSINVLLAALSAVDLCLLVLAVPVFTAIPLSLMLPSVPTHVIHHLILYIYPVTVMLQCASVWLLVIITIERYVAVCHPFAVGRYCTRRRAVTAVIVTLFLAVAYNFVRFWEYERDKEGHIQALLRKNQMFLLFYQNIATTLTQFVIPLIALCSLNMQVARTIIRAIENRRQLTASERREHTDATMMLFVVLVFLFCYTFSCILNIAEILDRDVFLQPLGHFLNDVNNILVIINSSSSFLFYIKYSTRFRAELRSVLLRLCCPRWYQALLFASSTRSTFSRTSVYRQSNRSGTTAGHGDRTSADTGSTILTVPFDRRRGRDLHTLPVDDSVSVGGGSFRMRPPSEQHLLTPQLQRTPSPVRDSTGRRYVVIPKHSIVSRPTLSISPSVQSRDSREAYL</sequence>